<dbReference type="GO" id="GO:0046294">
    <property type="term" value="P:formaldehyde catabolic process"/>
    <property type="evidence" value="ECO:0007669"/>
    <property type="project" value="EnsemblFungi"/>
</dbReference>
<comment type="similarity">
    <text evidence="1 7">Belongs to the esterase D family.</text>
</comment>
<evidence type="ECO:0000256" key="7">
    <source>
        <dbReference type="RuleBase" id="RU363068"/>
    </source>
</evidence>
<evidence type="ECO:0000256" key="1">
    <source>
        <dbReference type="ARBA" id="ARBA00005622"/>
    </source>
</evidence>
<feature type="active site" description="Charge relay system" evidence="6">
    <location>
        <position position="265"/>
    </location>
</feature>
<dbReference type="GO" id="GO:0018738">
    <property type="term" value="F:S-formylglutathione hydrolase activity"/>
    <property type="evidence" value="ECO:0007669"/>
    <property type="project" value="UniProtKB-EC"/>
</dbReference>
<dbReference type="EMBL" id="KV454011">
    <property type="protein sequence ID" value="ODV98420.1"/>
    <property type="molecule type" value="Genomic_DNA"/>
</dbReference>
<sequence length="290" mass="32663">MSFTVNKEIATFGGKLLKLSHESKATNTKMDVNVYLPAQYENDPSATKIPVLLYLSGLECTPNNASEKAFWQPFANKYGFAVVFPDTSPRGANVEGEDETWYLGTAASFYVDSTTSKWSKNYKMYSYINDELQSELASYLTKLDFNNISISGHSMGGYGALMIFLKNPSKYKTVSAFSPVANVHDNKWSELCFANYLGQEKSSWDQYDILKLIKSYNGPTPEILIHLGTKDPFLNELKSKLILDASKGTKFEGKVDYNFVEGYDHSYYYVSSFVDEHAKHHAKYLGLADN</sequence>
<dbReference type="OrthoDB" id="420518at2759"/>
<dbReference type="Gene3D" id="3.40.50.1820">
    <property type="entry name" value="alpha/beta hydrolase"/>
    <property type="match status" value="1"/>
</dbReference>
<evidence type="ECO:0000256" key="6">
    <source>
        <dbReference type="PIRSR" id="PIRSR614186-1"/>
    </source>
</evidence>
<evidence type="ECO:0000313" key="8">
    <source>
        <dbReference type="EMBL" id="ODV98420.1"/>
    </source>
</evidence>
<evidence type="ECO:0000256" key="4">
    <source>
        <dbReference type="ARBA" id="ARBA00022487"/>
    </source>
</evidence>
<comment type="subcellular location">
    <subcellularLocation>
        <location evidence="7">Cytoplasm</location>
    </subcellularLocation>
</comment>
<protein>
    <recommendedName>
        <fullName evidence="3 7">S-formylglutathione hydrolase</fullName>
        <ecNumber evidence="2 7">3.1.2.12</ecNumber>
    </recommendedName>
</protein>
<gene>
    <name evidence="8" type="ORF">PACTADRAFT_48185</name>
</gene>
<comment type="catalytic activity">
    <reaction evidence="7">
        <text>S-formylglutathione + H2O = formate + glutathione + H(+)</text>
        <dbReference type="Rhea" id="RHEA:14961"/>
        <dbReference type="ChEBI" id="CHEBI:15377"/>
        <dbReference type="ChEBI" id="CHEBI:15378"/>
        <dbReference type="ChEBI" id="CHEBI:15740"/>
        <dbReference type="ChEBI" id="CHEBI:57688"/>
        <dbReference type="ChEBI" id="CHEBI:57925"/>
        <dbReference type="EC" id="3.1.2.12"/>
    </reaction>
</comment>
<feature type="active site" description="Charge relay system" evidence="6">
    <location>
        <position position="231"/>
    </location>
</feature>
<dbReference type="STRING" id="669874.A0A1E4U340"/>
<evidence type="ECO:0000256" key="2">
    <source>
        <dbReference type="ARBA" id="ARBA00012479"/>
    </source>
</evidence>
<dbReference type="InterPro" id="IPR029058">
    <property type="entry name" value="AB_hydrolase_fold"/>
</dbReference>
<dbReference type="AlphaFoldDB" id="A0A1E4U340"/>
<dbReference type="Pfam" id="PF00756">
    <property type="entry name" value="Esterase"/>
    <property type="match status" value="1"/>
</dbReference>
<organism evidence="8 9">
    <name type="scientific">Pachysolen tannophilus NRRL Y-2460</name>
    <dbReference type="NCBI Taxonomy" id="669874"/>
    <lineage>
        <taxon>Eukaryota</taxon>
        <taxon>Fungi</taxon>
        <taxon>Dikarya</taxon>
        <taxon>Ascomycota</taxon>
        <taxon>Saccharomycotina</taxon>
        <taxon>Pichiomycetes</taxon>
        <taxon>Pachysolenaceae</taxon>
        <taxon>Pachysolen</taxon>
    </lineage>
</organism>
<keyword evidence="5 7" id="KW-0378">Hydrolase</keyword>
<dbReference type="SUPFAM" id="SSF53474">
    <property type="entry name" value="alpha/beta-Hydrolases"/>
    <property type="match status" value="1"/>
</dbReference>
<proteinExistence type="inferred from homology"/>
<dbReference type="InterPro" id="IPR014186">
    <property type="entry name" value="S-formylglutathione_hydrol"/>
</dbReference>
<dbReference type="NCBIfam" id="TIGR02821">
    <property type="entry name" value="fghA_ester_D"/>
    <property type="match status" value="1"/>
</dbReference>
<keyword evidence="9" id="KW-1185">Reference proteome</keyword>
<dbReference type="Proteomes" id="UP000094236">
    <property type="component" value="Unassembled WGS sequence"/>
</dbReference>
<reference evidence="9" key="1">
    <citation type="submission" date="2016-05" db="EMBL/GenBank/DDBJ databases">
        <title>Comparative genomics of biotechnologically important yeasts.</title>
        <authorList>
            <consortium name="DOE Joint Genome Institute"/>
            <person name="Riley R."/>
            <person name="Haridas S."/>
            <person name="Wolfe K.H."/>
            <person name="Lopes M.R."/>
            <person name="Hittinger C.T."/>
            <person name="Goker M."/>
            <person name="Salamov A."/>
            <person name="Wisecaver J."/>
            <person name="Long T.M."/>
            <person name="Aerts A.L."/>
            <person name="Barry K."/>
            <person name="Choi C."/>
            <person name="Clum A."/>
            <person name="Coughlan A.Y."/>
            <person name="Deshpande S."/>
            <person name="Douglass A.P."/>
            <person name="Hanson S.J."/>
            <person name="Klenk H.-P."/>
            <person name="Labutti K."/>
            <person name="Lapidus A."/>
            <person name="Lindquist E."/>
            <person name="Lipzen A."/>
            <person name="Meier-Kolthoff J.P."/>
            <person name="Ohm R.A."/>
            <person name="Otillar R.P."/>
            <person name="Pangilinan J."/>
            <person name="Peng Y."/>
            <person name="Rokas A."/>
            <person name="Rosa C.A."/>
            <person name="Scheuner C."/>
            <person name="Sibirny A.A."/>
            <person name="Slot J.C."/>
            <person name="Stielow J.B."/>
            <person name="Sun H."/>
            <person name="Kurtzman C.P."/>
            <person name="Blackwell M."/>
            <person name="Grigoriev I.V."/>
            <person name="Jeffries T.W."/>
        </authorList>
    </citation>
    <scope>NUCLEOTIDE SEQUENCE [LARGE SCALE GENOMIC DNA]</scope>
    <source>
        <strain evidence="9">NRRL Y-2460</strain>
    </source>
</reference>
<evidence type="ECO:0000256" key="5">
    <source>
        <dbReference type="ARBA" id="ARBA00022801"/>
    </source>
</evidence>
<dbReference type="InterPro" id="IPR000801">
    <property type="entry name" value="Esterase-like"/>
</dbReference>
<comment type="function">
    <text evidence="7">Serine hydrolase involved in the detoxification of formaldehyde.</text>
</comment>
<keyword evidence="4 7" id="KW-0719">Serine esterase</keyword>
<dbReference type="PANTHER" id="PTHR10061:SF0">
    <property type="entry name" value="S-FORMYLGLUTATHIONE HYDROLASE"/>
    <property type="match status" value="1"/>
</dbReference>
<dbReference type="GO" id="GO:0052689">
    <property type="term" value="F:carboxylic ester hydrolase activity"/>
    <property type="evidence" value="ECO:0007669"/>
    <property type="project" value="UniProtKB-KW"/>
</dbReference>
<evidence type="ECO:0000256" key="3">
    <source>
        <dbReference type="ARBA" id="ARBA00016774"/>
    </source>
</evidence>
<accession>A0A1E4U340</accession>
<dbReference type="EC" id="3.1.2.12" evidence="2 7"/>
<keyword evidence="7" id="KW-0963">Cytoplasm</keyword>
<evidence type="ECO:0000313" key="9">
    <source>
        <dbReference type="Proteomes" id="UP000094236"/>
    </source>
</evidence>
<feature type="active site" description="Charge relay system" evidence="6">
    <location>
        <position position="154"/>
    </location>
</feature>
<name>A0A1E4U340_PACTA</name>
<dbReference type="GO" id="GO:0005829">
    <property type="term" value="C:cytosol"/>
    <property type="evidence" value="ECO:0007669"/>
    <property type="project" value="EnsemblFungi"/>
</dbReference>
<dbReference type="PANTHER" id="PTHR10061">
    <property type="entry name" value="S-FORMYLGLUTATHIONE HYDROLASE"/>
    <property type="match status" value="1"/>
</dbReference>